<evidence type="ECO:0000313" key="2">
    <source>
        <dbReference type="Proteomes" id="UP001055879"/>
    </source>
</evidence>
<proteinExistence type="predicted"/>
<dbReference type="EMBL" id="CM042048">
    <property type="protein sequence ID" value="KAI3757280.1"/>
    <property type="molecule type" value="Genomic_DNA"/>
</dbReference>
<sequence>MAIDHPSFKPQLLYIFLLISTTHFTAGEIKNTHIRRDSRPMILFQKFGFTSDGHVSVAVHHLSWKSKYQNARLNPSSLGFFLVRDKSFSRILNESEFTQGFCMLSSHYVKIVLKLNNLRSPIDRTFNGSVIVDEPDEYNLVLGNCQPEFEVSMKVHTEMYNVDNNGRKDFLPVGQHPLPNLFFLFFVVYSTFFATWVFVCVKQRSIIDKIHLIMCALLVFKSMKMLCASEDYMYIKNTGTPHGWDVAFYFFGFFKGVTLFTVIVLIGTGWSFLKPYLQERDKSVLMFVIPLQVLENIAAVVIGETGPATKGWFTWNEMLLIIDVVCCCTVFFPIVWSIRTLREASTTDGKAARNLRKLTLFKKFYMVVIAYLYFTRVVVSVMGSIVNYRYEWVTTLASEGGSLVFYLFIFHNFQPVEKNPYLLVQDGEEGCQMVEEGNQLEN</sequence>
<name>A0ACB9EF26_ARCLA</name>
<accession>A0ACB9EF26</accession>
<reference evidence="2" key="1">
    <citation type="journal article" date="2022" name="Mol. Ecol. Resour.">
        <title>The genomes of chicory, endive, great burdock and yacon provide insights into Asteraceae palaeo-polyploidization history and plant inulin production.</title>
        <authorList>
            <person name="Fan W."/>
            <person name="Wang S."/>
            <person name="Wang H."/>
            <person name="Wang A."/>
            <person name="Jiang F."/>
            <person name="Liu H."/>
            <person name="Zhao H."/>
            <person name="Xu D."/>
            <person name="Zhang Y."/>
        </authorList>
    </citation>
    <scope>NUCLEOTIDE SEQUENCE [LARGE SCALE GENOMIC DNA]</scope>
    <source>
        <strain evidence="2">cv. Niubang</strain>
    </source>
</reference>
<comment type="caution">
    <text evidence="1">The sequence shown here is derived from an EMBL/GenBank/DDBJ whole genome shotgun (WGS) entry which is preliminary data.</text>
</comment>
<organism evidence="1 2">
    <name type="scientific">Arctium lappa</name>
    <name type="common">Greater burdock</name>
    <name type="synonym">Lappa major</name>
    <dbReference type="NCBI Taxonomy" id="4217"/>
    <lineage>
        <taxon>Eukaryota</taxon>
        <taxon>Viridiplantae</taxon>
        <taxon>Streptophyta</taxon>
        <taxon>Embryophyta</taxon>
        <taxon>Tracheophyta</taxon>
        <taxon>Spermatophyta</taxon>
        <taxon>Magnoliopsida</taxon>
        <taxon>eudicotyledons</taxon>
        <taxon>Gunneridae</taxon>
        <taxon>Pentapetalae</taxon>
        <taxon>asterids</taxon>
        <taxon>campanulids</taxon>
        <taxon>Asterales</taxon>
        <taxon>Asteraceae</taxon>
        <taxon>Carduoideae</taxon>
        <taxon>Cardueae</taxon>
        <taxon>Arctiinae</taxon>
        <taxon>Arctium</taxon>
    </lineage>
</organism>
<keyword evidence="2" id="KW-1185">Reference proteome</keyword>
<gene>
    <name evidence="1" type="ORF">L6452_04814</name>
</gene>
<dbReference type="Proteomes" id="UP001055879">
    <property type="component" value="Linkage Group LG02"/>
</dbReference>
<evidence type="ECO:0000313" key="1">
    <source>
        <dbReference type="EMBL" id="KAI3757280.1"/>
    </source>
</evidence>
<reference evidence="1 2" key="2">
    <citation type="journal article" date="2022" name="Mol. Ecol. Resour.">
        <title>The genomes of chicory, endive, great burdock and yacon provide insights into Asteraceae paleo-polyploidization history and plant inulin production.</title>
        <authorList>
            <person name="Fan W."/>
            <person name="Wang S."/>
            <person name="Wang H."/>
            <person name="Wang A."/>
            <person name="Jiang F."/>
            <person name="Liu H."/>
            <person name="Zhao H."/>
            <person name="Xu D."/>
            <person name="Zhang Y."/>
        </authorList>
    </citation>
    <scope>NUCLEOTIDE SEQUENCE [LARGE SCALE GENOMIC DNA]</scope>
    <source>
        <strain evidence="2">cv. Niubang</strain>
    </source>
</reference>
<protein>
    <submittedName>
        <fullName evidence="1">Uncharacterized protein</fullName>
    </submittedName>
</protein>